<protein>
    <recommendedName>
        <fullName evidence="1">Histidine kinase/HSP90-like ATPase domain-containing protein</fullName>
    </recommendedName>
</protein>
<dbReference type="SMART" id="SM00387">
    <property type="entry name" value="HATPase_c"/>
    <property type="match status" value="1"/>
</dbReference>
<evidence type="ECO:0000313" key="2">
    <source>
        <dbReference type="EMBL" id="AUG30834.1"/>
    </source>
</evidence>
<sequence length="405" mass="44882">MQGIVRHTLRNLNSMDAVDDVIAASKAWVDGDTVILDFQRLHTTWPDTTVSLAAALDYLRTHRRMKFIPDHLHFNQSKTWLHAPRAISELSKNDYPTNVVWRYDSEREAQLLADAFMKSLTDLVVCESGVIDTLNWCIYEVLDNVFQHSHADRGFVMMQVHTRNRTCVLGVTDTGRGIHRAMVDAAHGSSVDPTRVRTADSAIAHALEQGVTSKGKDNQGNGLHGLRRAVEINGGQLSVRSGRGSWRYRDAAVTTAIDVRRPLLDANSSHSTTVDWRLDCAKAVSINEALGRPEIESAVLEAITTAEDYYRIDATELEALVGSRQHGSEVRTRIRNYVTAGAGQVVLDLRGIPLVSSSFADEVMGKLALEMGELEFRRTIFVDGASPVNRGLIERAIELRLQSGT</sequence>
<dbReference type="Pfam" id="PF02518">
    <property type="entry name" value="HATPase_c"/>
    <property type="match status" value="1"/>
</dbReference>
<dbReference type="InterPro" id="IPR003594">
    <property type="entry name" value="HATPase_dom"/>
</dbReference>
<feature type="domain" description="Histidine kinase/HSP90-like ATPase" evidence="1">
    <location>
        <begin position="129"/>
        <end position="265"/>
    </location>
</feature>
<dbReference type="KEGG" id="mhos:CXR34_16110"/>
<proteinExistence type="predicted"/>
<accession>A0A2K9DY89</accession>
<reference evidence="2 3" key="1">
    <citation type="submission" date="2017-12" db="EMBL/GenBank/DDBJ databases">
        <title>Isolation and characterization of estrogens degradatiion strain Microbacterium hominis SJTG1.</title>
        <authorList>
            <person name="Xiong W."/>
            <person name="Yin C."/>
            <person name="Zheng D."/>
            <person name="Liang R."/>
        </authorList>
    </citation>
    <scope>NUCLEOTIDE SEQUENCE [LARGE SCALE GENOMIC DNA]</scope>
    <source>
        <strain evidence="2 3">SJTG1</strain>
    </source>
</reference>
<evidence type="ECO:0000313" key="3">
    <source>
        <dbReference type="Proteomes" id="UP000233276"/>
    </source>
</evidence>
<dbReference type="InterPro" id="IPR025474">
    <property type="entry name" value="DUF4325"/>
</dbReference>
<gene>
    <name evidence="2" type="ORF">CXR34_16110</name>
</gene>
<dbReference type="Pfam" id="PF14213">
    <property type="entry name" value="DUF4325"/>
    <property type="match status" value="1"/>
</dbReference>
<dbReference type="InterPro" id="IPR036890">
    <property type="entry name" value="HATPase_C_sf"/>
</dbReference>
<dbReference type="Proteomes" id="UP000233276">
    <property type="component" value="Chromosome"/>
</dbReference>
<dbReference type="EMBL" id="CP025299">
    <property type="protein sequence ID" value="AUG30834.1"/>
    <property type="molecule type" value="Genomic_DNA"/>
</dbReference>
<name>A0A2K9DY89_9MICO</name>
<dbReference type="AlphaFoldDB" id="A0A2K9DY89"/>
<evidence type="ECO:0000259" key="1">
    <source>
        <dbReference type="SMART" id="SM00387"/>
    </source>
</evidence>
<organism evidence="2 3">
    <name type="scientific">Microbacterium hominis</name>
    <dbReference type="NCBI Taxonomy" id="162426"/>
    <lineage>
        <taxon>Bacteria</taxon>
        <taxon>Bacillati</taxon>
        <taxon>Actinomycetota</taxon>
        <taxon>Actinomycetes</taxon>
        <taxon>Micrococcales</taxon>
        <taxon>Microbacteriaceae</taxon>
        <taxon>Microbacterium</taxon>
    </lineage>
</organism>
<dbReference type="Gene3D" id="3.30.565.10">
    <property type="entry name" value="Histidine kinase-like ATPase, C-terminal domain"/>
    <property type="match status" value="1"/>
</dbReference>
<dbReference type="SUPFAM" id="SSF55874">
    <property type="entry name" value="ATPase domain of HSP90 chaperone/DNA topoisomerase II/histidine kinase"/>
    <property type="match status" value="1"/>
</dbReference>